<evidence type="ECO:0000313" key="4">
    <source>
        <dbReference type="Proteomes" id="UP000287247"/>
    </source>
</evidence>
<dbReference type="Pfam" id="PF13449">
    <property type="entry name" value="Phytase-like"/>
    <property type="match status" value="1"/>
</dbReference>
<protein>
    <submittedName>
        <fullName evidence="3">3-phytase</fullName>
    </submittedName>
</protein>
<dbReference type="NCBIfam" id="TIGR02595">
    <property type="entry name" value="PEP_CTERM"/>
    <property type="match status" value="1"/>
</dbReference>
<accession>A0A401INH8</accession>
<reference evidence="4" key="1">
    <citation type="submission" date="2017-05" db="EMBL/GenBank/DDBJ databases">
        <title>Physiological properties and genetic analysis related to exopolysaccharide production of fresh-water unicellular cyanobacterium Aphanothece sacrum, Suizenji Nori, that has been cultured as a food source in Japan.</title>
        <authorList>
            <person name="Kanesaki Y."/>
            <person name="Yoshikawa S."/>
            <person name="Ohki K."/>
        </authorList>
    </citation>
    <scope>NUCLEOTIDE SEQUENCE [LARGE SCALE GENOMIC DNA]</scope>
    <source>
        <strain evidence="4">FPU1</strain>
    </source>
</reference>
<organism evidence="3 4">
    <name type="scientific">Aphanothece sacrum FPU1</name>
    <dbReference type="NCBI Taxonomy" id="1920663"/>
    <lineage>
        <taxon>Bacteria</taxon>
        <taxon>Bacillati</taxon>
        <taxon>Cyanobacteriota</taxon>
        <taxon>Cyanophyceae</taxon>
        <taxon>Oscillatoriophycideae</taxon>
        <taxon>Chroococcales</taxon>
        <taxon>Aphanothecaceae</taxon>
        <taxon>Aphanothece</taxon>
    </lineage>
</organism>
<evidence type="ECO:0000256" key="1">
    <source>
        <dbReference type="SAM" id="SignalP"/>
    </source>
</evidence>
<comment type="caution">
    <text evidence="3">The sequence shown here is derived from an EMBL/GenBank/DDBJ whole genome shotgun (WGS) entry which is preliminary data.</text>
</comment>
<name>A0A401INH8_APHSA</name>
<evidence type="ECO:0000313" key="3">
    <source>
        <dbReference type="EMBL" id="GBF82820.1"/>
    </source>
</evidence>
<dbReference type="InterPro" id="IPR027372">
    <property type="entry name" value="Phytase-like_dom"/>
</dbReference>
<dbReference type="PANTHER" id="PTHR37957">
    <property type="entry name" value="BLR7070 PROTEIN"/>
    <property type="match status" value="1"/>
</dbReference>
<feature type="domain" description="Phytase-like" evidence="2">
    <location>
        <begin position="56"/>
        <end position="378"/>
    </location>
</feature>
<dbReference type="Proteomes" id="UP000287247">
    <property type="component" value="Unassembled WGS sequence"/>
</dbReference>
<keyword evidence="4" id="KW-1185">Reference proteome</keyword>
<dbReference type="PANTHER" id="PTHR37957:SF1">
    <property type="entry name" value="PHYTASE-LIKE DOMAIN-CONTAINING PROTEIN"/>
    <property type="match status" value="1"/>
</dbReference>
<dbReference type="EMBL" id="BDQK01000017">
    <property type="protein sequence ID" value="GBF82820.1"/>
    <property type="molecule type" value="Genomic_DNA"/>
</dbReference>
<dbReference type="InterPro" id="IPR013424">
    <property type="entry name" value="Ice-binding_C"/>
</dbReference>
<sequence>MQQQKKSFSANLFLASGLLSSLTISLVNTQPVQASSLQLNFIGQSIIPTVTQYQGTTVGGLSGITYDSANNSFYTISDDRSQVNPARFYTANIDTTQFNANGVNSGVTFTGVTTLLQLGGTTFPALSLDPEAITLVNGNQLFISSEGNAQPTNIINPFVNRFSLATGQQNFALPVNSKFNPVFSGTTQIAGIRNNLAFESLTATPNSQFLFTATENAIVQDGPVASLSSGTPSRIIQYDLNSNQEIAEFLYYTDPVALPPNPSNAFNTNGLVDLLALDNTGQNFLALERSFSSGAIGTPGNMGNTVKIFQVSLAGSSNIINNNSLIASGTGGIIPAQKTLLLDLTNLGIPIDNVEGMTFGSTLPNGQRSLILVSDNNFSSTQFTQFLAFGVQSVPEPTTTIGLLIFGIAGLIKHKNRG</sequence>
<evidence type="ECO:0000259" key="2">
    <source>
        <dbReference type="Pfam" id="PF13449"/>
    </source>
</evidence>
<feature type="signal peptide" evidence="1">
    <location>
        <begin position="1"/>
        <end position="34"/>
    </location>
</feature>
<dbReference type="RefSeq" id="WP_124976184.1">
    <property type="nucleotide sequence ID" value="NZ_BDQK01000017.1"/>
</dbReference>
<gene>
    <name evidence="3" type="ORF">AsFPU1_4254</name>
</gene>
<dbReference type="OrthoDB" id="292013at2"/>
<keyword evidence="1" id="KW-0732">Signal</keyword>
<dbReference type="AlphaFoldDB" id="A0A401INH8"/>
<feature type="chain" id="PRO_5018991739" evidence="1">
    <location>
        <begin position="35"/>
        <end position="418"/>
    </location>
</feature>
<proteinExistence type="predicted"/>